<dbReference type="GO" id="GO:0003924">
    <property type="term" value="F:GTPase activity"/>
    <property type="evidence" value="ECO:0007669"/>
    <property type="project" value="TreeGrafter"/>
</dbReference>
<dbReference type="GO" id="GO:0032543">
    <property type="term" value="P:mitochondrial translation"/>
    <property type="evidence" value="ECO:0007669"/>
    <property type="project" value="TreeGrafter"/>
</dbReference>
<reference evidence="6" key="1">
    <citation type="journal article" date="2015" name="BMC Genomics">
        <title>Genomic and transcriptomic analysis of the endophytic fungus Pestalotiopsis fici reveals its lifestyle and high potential for synthesis of natural products.</title>
        <authorList>
            <person name="Wang X."/>
            <person name="Zhang X."/>
            <person name="Liu L."/>
            <person name="Xiang M."/>
            <person name="Wang W."/>
            <person name="Sun X."/>
            <person name="Che Y."/>
            <person name="Guo L."/>
            <person name="Liu G."/>
            <person name="Guo L."/>
            <person name="Wang C."/>
            <person name="Yin W.B."/>
            <person name="Stadler M."/>
            <person name="Zhang X."/>
            <person name="Liu X."/>
        </authorList>
    </citation>
    <scope>NUCLEOTIDE SEQUENCE [LARGE SCALE GENOMIC DNA]</scope>
    <source>
        <strain evidence="6">W106-1 / CGMCC3.15140</strain>
    </source>
</reference>
<dbReference type="Pfam" id="PF01926">
    <property type="entry name" value="MMR_HSR1"/>
    <property type="match status" value="1"/>
</dbReference>
<evidence type="ECO:0000313" key="6">
    <source>
        <dbReference type="Proteomes" id="UP000030651"/>
    </source>
</evidence>
<feature type="region of interest" description="Disordered" evidence="3">
    <location>
        <begin position="367"/>
        <end position="405"/>
    </location>
</feature>
<dbReference type="EMBL" id="KI912115">
    <property type="protein sequence ID" value="ETS78517.1"/>
    <property type="molecule type" value="Genomic_DNA"/>
</dbReference>
<dbReference type="KEGG" id="pfy:PFICI_10579"/>
<keyword evidence="2" id="KW-0342">GTP-binding</keyword>
<evidence type="ECO:0000256" key="2">
    <source>
        <dbReference type="ARBA" id="ARBA00023134"/>
    </source>
</evidence>
<gene>
    <name evidence="5" type="ORF">PFICI_10579</name>
</gene>
<dbReference type="SUPFAM" id="SSF52540">
    <property type="entry name" value="P-loop containing nucleoside triphosphate hydrolases"/>
    <property type="match status" value="1"/>
</dbReference>
<evidence type="ECO:0000259" key="4">
    <source>
        <dbReference type="Pfam" id="PF01926"/>
    </source>
</evidence>
<evidence type="ECO:0000256" key="1">
    <source>
        <dbReference type="ARBA" id="ARBA00022741"/>
    </source>
</evidence>
<dbReference type="PANTHER" id="PTHR45782:SF4">
    <property type="entry name" value="MITOCHONDRIAL RIBOSOME-ASSOCIATED GTPASE 1"/>
    <property type="match status" value="1"/>
</dbReference>
<dbReference type="OrthoDB" id="269151at2759"/>
<dbReference type="AlphaFoldDB" id="W3WZF0"/>
<name>W3WZF0_PESFW</name>
<keyword evidence="1" id="KW-0547">Nucleotide-binding</keyword>
<dbReference type="GO" id="GO:0005525">
    <property type="term" value="F:GTP binding"/>
    <property type="evidence" value="ECO:0007669"/>
    <property type="project" value="UniProtKB-KW"/>
</dbReference>
<keyword evidence="6" id="KW-1185">Reference proteome</keyword>
<dbReference type="eggNOG" id="KOG2485">
    <property type="taxonomic scope" value="Eukaryota"/>
</dbReference>
<dbReference type="FunCoup" id="W3WZF0">
    <property type="interactions" value="736"/>
</dbReference>
<dbReference type="PANTHER" id="PTHR45782">
    <property type="entry name" value="MITOCHONDRIAL RIBOSOME-ASSOCIATED GTPASE 1"/>
    <property type="match status" value="1"/>
</dbReference>
<feature type="region of interest" description="Disordered" evidence="3">
    <location>
        <begin position="132"/>
        <end position="152"/>
    </location>
</feature>
<dbReference type="Gene3D" id="1.10.1580.10">
    <property type="match status" value="1"/>
</dbReference>
<evidence type="ECO:0000256" key="3">
    <source>
        <dbReference type="SAM" id="MobiDB-lite"/>
    </source>
</evidence>
<dbReference type="InParanoid" id="W3WZF0"/>
<organism evidence="5 6">
    <name type="scientific">Pestalotiopsis fici (strain W106-1 / CGMCC3.15140)</name>
    <dbReference type="NCBI Taxonomy" id="1229662"/>
    <lineage>
        <taxon>Eukaryota</taxon>
        <taxon>Fungi</taxon>
        <taxon>Dikarya</taxon>
        <taxon>Ascomycota</taxon>
        <taxon>Pezizomycotina</taxon>
        <taxon>Sordariomycetes</taxon>
        <taxon>Xylariomycetidae</taxon>
        <taxon>Amphisphaeriales</taxon>
        <taxon>Sporocadaceae</taxon>
        <taxon>Pestalotiopsis</taxon>
    </lineage>
</organism>
<sequence length="405" mass="44078">MATTLKAAASTAATVVAATTATSSSTTSSAKFIPRQTFDVSSSIVRSYFLGHHRGALSAMQRILSNISLIVECRDSRVPLTSTNPLLESSLAGRDRIIVYTKSDLAFDGEQSRFKEKQQLLLNKWHMARQGKGSFPADGKQTATPGGLGNNTDVVFTDEGKAKSIGKLLELIKQRAEHLDSLTGMRALVVGMPNAGKSTLLNAMRRVGMHLGKAAKTGGQPGVTRKLGTPVRIIAEDEKRGIEQGVYVVDTPGVFIPYVGDVGAMLKLSLVGCVKDGVVPVETLADYLLYLVNQRDPRLYEEFSEPTNDVNEWLDRIALRNGKLLKGGEPAREQAATFVVQQWRKGLLGRFTLDEVNEETLRVWSRKGLPGGEDEPLSMNQARKREKEARKQRSLAKRAAAADSG</sequence>
<dbReference type="HOGENOM" id="CLU_011106_0_1_1"/>
<feature type="domain" description="G" evidence="4">
    <location>
        <begin position="187"/>
        <end position="313"/>
    </location>
</feature>
<proteinExistence type="predicted"/>
<dbReference type="Proteomes" id="UP000030651">
    <property type="component" value="Unassembled WGS sequence"/>
</dbReference>
<dbReference type="GeneID" id="19275592"/>
<protein>
    <recommendedName>
        <fullName evidence="4">G domain-containing protein</fullName>
    </recommendedName>
</protein>
<evidence type="ECO:0000313" key="5">
    <source>
        <dbReference type="EMBL" id="ETS78517.1"/>
    </source>
</evidence>
<dbReference type="InterPro" id="IPR006073">
    <property type="entry name" value="GTP-bd"/>
</dbReference>
<dbReference type="InterPro" id="IPR023179">
    <property type="entry name" value="GTP-bd_ortho_bundle_sf"/>
</dbReference>
<dbReference type="RefSeq" id="XP_007837351.1">
    <property type="nucleotide sequence ID" value="XM_007839160.1"/>
</dbReference>
<dbReference type="GO" id="GO:0005739">
    <property type="term" value="C:mitochondrion"/>
    <property type="evidence" value="ECO:0007669"/>
    <property type="project" value="TreeGrafter"/>
</dbReference>
<dbReference type="InterPro" id="IPR027417">
    <property type="entry name" value="P-loop_NTPase"/>
</dbReference>
<dbReference type="Gene3D" id="3.40.50.300">
    <property type="entry name" value="P-loop containing nucleotide triphosphate hydrolases"/>
    <property type="match status" value="1"/>
</dbReference>
<accession>W3WZF0</accession>
<dbReference type="OMA" id="GVLWPKF"/>
<dbReference type="STRING" id="1229662.W3WZF0"/>